<protein>
    <submittedName>
        <fullName evidence="1">Type III secretion system negative regulatory protein RspV</fullName>
    </submittedName>
</protein>
<accession>U1TK72</accession>
<reference evidence="1 2" key="1">
    <citation type="submission" date="2013-08" db="EMBL/GenBank/DDBJ databases">
        <title>Biodegradation of aromatic compounds in biofilm forming Pseudomonas isolated from sewage sludge.</title>
        <authorList>
            <person name="Qureshi A."/>
            <person name="Ghosh S."/>
            <person name="Khardenavis A.A."/>
            <person name="Kapley A."/>
            <person name="Purohit H.J."/>
        </authorList>
    </citation>
    <scope>NUCLEOTIDE SEQUENCE [LARGE SCALE GENOMIC DNA]</scope>
    <source>
        <strain evidence="1 2">EGD-AQ6</strain>
    </source>
</reference>
<comment type="caution">
    <text evidence="1">The sequence shown here is derived from an EMBL/GenBank/DDBJ whole genome shotgun (WGS) entry which is preliminary data.</text>
</comment>
<evidence type="ECO:0000313" key="2">
    <source>
        <dbReference type="Proteomes" id="UP000016504"/>
    </source>
</evidence>
<organism evidence="1 2">
    <name type="scientific">Pseudomonas simiae</name>
    <dbReference type="NCBI Taxonomy" id="321846"/>
    <lineage>
        <taxon>Bacteria</taxon>
        <taxon>Pseudomonadati</taxon>
        <taxon>Pseudomonadota</taxon>
        <taxon>Gammaproteobacteria</taxon>
        <taxon>Pseudomonadales</taxon>
        <taxon>Pseudomonadaceae</taxon>
        <taxon>Pseudomonas</taxon>
    </lineage>
</organism>
<evidence type="ECO:0000313" key="1">
    <source>
        <dbReference type="EMBL" id="ERH58544.1"/>
    </source>
</evidence>
<dbReference type="RefSeq" id="WP_021491940.1">
    <property type="nucleotide sequence ID" value="NZ_AVQG01000012.1"/>
</dbReference>
<gene>
    <name evidence="1" type="ORF">O204_03855</name>
</gene>
<dbReference type="EMBL" id="AVQG01000012">
    <property type="protein sequence ID" value="ERH58544.1"/>
    <property type="molecule type" value="Genomic_DNA"/>
</dbReference>
<dbReference type="PATRIC" id="fig|1390371.3.peg.2474"/>
<dbReference type="GeneID" id="45621364"/>
<accession>A0A1I0XAZ1</accession>
<name>A0A1I0XAZ1_9PSED</name>
<dbReference type="Proteomes" id="UP000016504">
    <property type="component" value="Unassembled WGS sequence"/>
</dbReference>
<proteinExistence type="predicted"/>
<sequence length="112" mass="12164">MPGAPRQVFFDNLVSGAAAHLPLAPGIKVCAQHAGQRPGVALCIAREALQAGQLQQVLERRFEQALVFEGCFIYLDPQHALVIWHALPATANALDRILSRMLSLATLQALDR</sequence>
<dbReference type="AlphaFoldDB" id="A0A1I0XAZ1"/>